<organism evidence="2 3">
    <name type="scientific">Geodermatophilus pulveris</name>
    <dbReference type="NCBI Taxonomy" id="1564159"/>
    <lineage>
        <taxon>Bacteria</taxon>
        <taxon>Bacillati</taxon>
        <taxon>Actinomycetota</taxon>
        <taxon>Actinomycetes</taxon>
        <taxon>Geodermatophilales</taxon>
        <taxon>Geodermatophilaceae</taxon>
        <taxon>Geodermatophilus</taxon>
    </lineage>
</organism>
<proteinExistence type="predicted"/>
<name>A0A239ENM5_9ACTN</name>
<feature type="domain" description="Glycosyltransferase 2-like" evidence="1">
    <location>
        <begin position="42"/>
        <end position="214"/>
    </location>
</feature>
<dbReference type="InterPro" id="IPR029044">
    <property type="entry name" value="Nucleotide-diphossugar_trans"/>
</dbReference>
<dbReference type="EMBL" id="FZOO01000004">
    <property type="protein sequence ID" value="SNS46245.1"/>
    <property type="molecule type" value="Genomic_DNA"/>
</dbReference>
<dbReference type="RefSeq" id="WP_089305494.1">
    <property type="nucleotide sequence ID" value="NZ_FZOO01000004.1"/>
</dbReference>
<reference evidence="3" key="1">
    <citation type="submission" date="2017-06" db="EMBL/GenBank/DDBJ databases">
        <authorList>
            <person name="Varghese N."/>
            <person name="Submissions S."/>
        </authorList>
    </citation>
    <scope>NUCLEOTIDE SEQUENCE [LARGE SCALE GENOMIC DNA]</scope>
    <source>
        <strain evidence="3">DSM 46839</strain>
    </source>
</reference>
<dbReference type="GO" id="GO:0016740">
    <property type="term" value="F:transferase activity"/>
    <property type="evidence" value="ECO:0007669"/>
    <property type="project" value="UniProtKB-KW"/>
</dbReference>
<evidence type="ECO:0000313" key="2">
    <source>
        <dbReference type="EMBL" id="SNS46245.1"/>
    </source>
</evidence>
<dbReference type="InterPro" id="IPR001173">
    <property type="entry name" value="Glyco_trans_2-like"/>
</dbReference>
<dbReference type="PANTHER" id="PTHR43646">
    <property type="entry name" value="GLYCOSYLTRANSFERASE"/>
    <property type="match status" value="1"/>
</dbReference>
<protein>
    <submittedName>
        <fullName evidence="2">Glycosyltransferase like family 2</fullName>
    </submittedName>
</protein>
<keyword evidence="2" id="KW-0808">Transferase</keyword>
<dbReference type="Pfam" id="PF00535">
    <property type="entry name" value="Glycos_transf_2"/>
    <property type="match status" value="1"/>
</dbReference>
<gene>
    <name evidence="2" type="ORF">SAMN06893096_104224</name>
</gene>
<dbReference type="AlphaFoldDB" id="A0A239ENM5"/>
<accession>A0A239ENM5</accession>
<dbReference type="OrthoDB" id="9806525at2"/>
<dbReference type="Proteomes" id="UP000198373">
    <property type="component" value="Unassembled WGS sequence"/>
</dbReference>
<dbReference type="SUPFAM" id="SSF53448">
    <property type="entry name" value="Nucleotide-diphospho-sugar transferases"/>
    <property type="match status" value="1"/>
</dbReference>
<sequence length="379" mass="38745">MRGRLLRGLSGVAVAGALHAAVNVALLRRPPAGPAPVRRAVTVVLPVRDEEAQAGGCLAAVLAQQGVPDLRVVVVDDGSTDGTADVVRAVADPRVRLVRAAEPPAGWLGKPHACATGAEAGDPGEDGVLVFLDADVRLFPDAVVGAVAVLDAHGLDLVSPWPRPVTATAAERLVQPLGPWLWVTTLPVRLAERSARPSLTAANGQFLVLRRSAYARAGGHAAVRGEVIEDVALARAVKRAGGRAVPVDGSRLAACRMYDGWPALRAGYAKSLWASVGGSPAASVAVAAGLTAVWVLPAVAALRGSRAGLAGYAAGVAGRAVSAAATGSRVWPDSLAHPLSVLLFDVLLAGSVAGRRRGTLSWRGRPVGGVPAFRETMAR</sequence>
<dbReference type="CDD" id="cd00761">
    <property type="entry name" value="Glyco_tranf_GTA_type"/>
    <property type="match status" value="1"/>
</dbReference>
<evidence type="ECO:0000259" key="1">
    <source>
        <dbReference type="Pfam" id="PF00535"/>
    </source>
</evidence>
<evidence type="ECO:0000313" key="3">
    <source>
        <dbReference type="Proteomes" id="UP000198373"/>
    </source>
</evidence>
<keyword evidence="3" id="KW-1185">Reference proteome</keyword>
<dbReference type="PANTHER" id="PTHR43646:SF3">
    <property type="entry name" value="SLR1566 PROTEIN"/>
    <property type="match status" value="1"/>
</dbReference>
<dbReference type="Gene3D" id="3.90.550.10">
    <property type="entry name" value="Spore Coat Polysaccharide Biosynthesis Protein SpsA, Chain A"/>
    <property type="match status" value="1"/>
</dbReference>